<dbReference type="RefSeq" id="XP_018149235.1">
    <property type="nucleotide sequence ID" value="XM_018290709.1"/>
</dbReference>
<evidence type="ECO:0000256" key="1">
    <source>
        <dbReference type="SAM" id="MobiDB-lite"/>
    </source>
</evidence>
<feature type="chain" id="PRO_5008102352" evidence="2">
    <location>
        <begin position="25"/>
        <end position="109"/>
    </location>
</feature>
<evidence type="ECO:0000313" key="3">
    <source>
        <dbReference type="EMBL" id="OAQ73152.1"/>
    </source>
</evidence>
<proteinExistence type="predicted"/>
<dbReference type="Proteomes" id="UP000078397">
    <property type="component" value="Unassembled WGS sequence"/>
</dbReference>
<keyword evidence="2" id="KW-0732">Signal</keyword>
<accession>A0A179G5P9</accession>
<feature type="compositionally biased region" description="Polar residues" evidence="1">
    <location>
        <begin position="49"/>
        <end position="64"/>
    </location>
</feature>
<gene>
    <name evidence="3" type="ORF">VFPPC_12932</name>
</gene>
<keyword evidence="4" id="KW-1185">Reference proteome</keyword>
<evidence type="ECO:0000256" key="2">
    <source>
        <dbReference type="SAM" id="SignalP"/>
    </source>
</evidence>
<organism evidence="3 4">
    <name type="scientific">Pochonia chlamydosporia 170</name>
    <dbReference type="NCBI Taxonomy" id="1380566"/>
    <lineage>
        <taxon>Eukaryota</taxon>
        <taxon>Fungi</taxon>
        <taxon>Dikarya</taxon>
        <taxon>Ascomycota</taxon>
        <taxon>Pezizomycotina</taxon>
        <taxon>Sordariomycetes</taxon>
        <taxon>Hypocreomycetidae</taxon>
        <taxon>Hypocreales</taxon>
        <taxon>Clavicipitaceae</taxon>
        <taxon>Pochonia</taxon>
    </lineage>
</organism>
<dbReference type="EMBL" id="LSBJ02000001">
    <property type="protein sequence ID" value="OAQ73152.1"/>
    <property type="molecule type" value="Genomic_DNA"/>
</dbReference>
<protein>
    <submittedName>
        <fullName evidence="3">Uncharacterized protein</fullName>
    </submittedName>
</protein>
<reference evidence="3 4" key="1">
    <citation type="journal article" date="2016" name="PLoS Pathog.">
        <title>Biosynthesis of antibiotic leucinostatins in bio-control fungus Purpureocillium lilacinum and their inhibition on phytophthora revealed by genome mining.</title>
        <authorList>
            <person name="Wang G."/>
            <person name="Liu Z."/>
            <person name="Lin R."/>
            <person name="Li E."/>
            <person name="Mao Z."/>
            <person name="Ling J."/>
            <person name="Yang Y."/>
            <person name="Yin W.B."/>
            <person name="Xie B."/>
        </authorList>
    </citation>
    <scope>NUCLEOTIDE SEQUENCE [LARGE SCALE GENOMIC DNA]</scope>
    <source>
        <strain evidence="3">170</strain>
    </source>
</reference>
<dbReference type="GeneID" id="28854703"/>
<dbReference type="AlphaFoldDB" id="A0A179G5P9"/>
<comment type="caution">
    <text evidence="3">The sequence shown here is derived from an EMBL/GenBank/DDBJ whole genome shotgun (WGS) entry which is preliminary data.</text>
</comment>
<name>A0A179G5P9_METCM</name>
<dbReference type="KEGG" id="pchm:VFPPC_12932"/>
<feature type="region of interest" description="Disordered" evidence="1">
    <location>
        <begin position="45"/>
        <end position="73"/>
    </location>
</feature>
<feature type="signal peptide" evidence="2">
    <location>
        <begin position="1"/>
        <end position="24"/>
    </location>
</feature>
<evidence type="ECO:0000313" key="4">
    <source>
        <dbReference type="Proteomes" id="UP000078397"/>
    </source>
</evidence>
<sequence>MKHNTFTLPFLQLAAAIFVGRTEAAPVAEAASALIEPAPNPYVEEAVSGSDTSTESLSPRTANVNPHAKDGSGLIRAAGRHDNCVHPDGTFRCLNVFMPRALGSRPWVG</sequence>